<dbReference type="KEGG" id="hpaa:E5Q53_00610"/>
<dbReference type="RefSeq" id="WP_005705537.1">
    <property type="nucleotide sequence ID" value="NZ_CP038817.1"/>
</dbReference>
<gene>
    <name evidence="2" type="ORF">E5Q53_00610</name>
</gene>
<evidence type="ECO:0000313" key="3">
    <source>
        <dbReference type="Proteomes" id="UP000323974"/>
    </source>
</evidence>
<accession>A0AAE6JQY6</accession>
<dbReference type="Proteomes" id="UP000323974">
    <property type="component" value="Chromosome"/>
</dbReference>
<organism evidence="2 3">
    <name type="scientific">Haemophilus parahaemolyticus</name>
    <dbReference type="NCBI Taxonomy" id="735"/>
    <lineage>
        <taxon>Bacteria</taxon>
        <taxon>Pseudomonadati</taxon>
        <taxon>Pseudomonadota</taxon>
        <taxon>Gammaproteobacteria</taxon>
        <taxon>Pasteurellales</taxon>
        <taxon>Pasteurellaceae</taxon>
        <taxon>Haemophilus</taxon>
    </lineage>
</organism>
<sequence>MEKLYSRPSFTATNGTSSEHHCDCEQPIPKNVGKCPERNKFRVQLKGNQGLTGADGLSAYQLAVKAGFTGTESEWLMSLEPPQLADLPAYITQLFRVEEGAQNDTTDRERTSDQH</sequence>
<evidence type="ECO:0000313" key="2">
    <source>
        <dbReference type="EMBL" id="QEN10078.1"/>
    </source>
</evidence>
<evidence type="ECO:0000256" key="1">
    <source>
        <dbReference type="SAM" id="MobiDB-lite"/>
    </source>
</evidence>
<dbReference type="AlphaFoldDB" id="A0AAE6JQY6"/>
<reference evidence="2 3" key="1">
    <citation type="submission" date="2019-04" db="EMBL/GenBank/DDBJ databases">
        <title>Complete Genome and Methylome Analysis of Haemophilus haemolyticus NEB129.</title>
        <authorList>
            <person name="Fomenkov A."/>
            <person name="Roberts R.J."/>
            <person name="Anton B.P."/>
            <person name="Vincze T."/>
        </authorList>
    </citation>
    <scope>NUCLEOTIDE SEQUENCE [LARGE SCALE GENOMIC DNA]</scope>
    <source>
        <strain evidence="2 3">NEB129</strain>
    </source>
</reference>
<name>A0AAE6JQY6_HAEPH</name>
<dbReference type="GeneID" id="78223582"/>
<feature type="compositionally biased region" description="Polar residues" evidence="1">
    <location>
        <begin position="8"/>
        <end position="17"/>
    </location>
</feature>
<dbReference type="EMBL" id="CP038817">
    <property type="protein sequence ID" value="QEN10078.1"/>
    <property type="molecule type" value="Genomic_DNA"/>
</dbReference>
<protein>
    <submittedName>
        <fullName evidence="2">Uncharacterized protein</fullName>
    </submittedName>
</protein>
<feature type="region of interest" description="Disordered" evidence="1">
    <location>
        <begin position="1"/>
        <end position="29"/>
    </location>
</feature>
<proteinExistence type="predicted"/>